<dbReference type="RefSeq" id="WP_092350903.1">
    <property type="nucleotide sequence ID" value="NZ_FNQN01000015.1"/>
</dbReference>
<name>A0A1H4EE28_9BACT</name>
<gene>
    <name evidence="1" type="ORF">SAMN05660420_03315</name>
</gene>
<accession>A0A1H4EE28</accession>
<keyword evidence="2" id="KW-1185">Reference proteome</keyword>
<organism evidence="1 2">
    <name type="scientific">Desulfuromusa kysingii</name>
    <dbReference type="NCBI Taxonomy" id="37625"/>
    <lineage>
        <taxon>Bacteria</taxon>
        <taxon>Pseudomonadati</taxon>
        <taxon>Thermodesulfobacteriota</taxon>
        <taxon>Desulfuromonadia</taxon>
        <taxon>Desulfuromonadales</taxon>
        <taxon>Geopsychrobacteraceae</taxon>
        <taxon>Desulfuromusa</taxon>
    </lineage>
</organism>
<dbReference type="Proteomes" id="UP000199409">
    <property type="component" value="Unassembled WGS sequence"/>
</dbReference>
<proteinExistence type="predicted"/>
<dbReference type="EMBL" id="FNQN01000015">
    <property type="protein sequence ID" value="SEA82532.1"/>
    <property type="molecule type" value="Genomic_DNA"/>
</dbReference>
<dbReference type="AlphaFoldDB" id="A0A1H4EE28"/>
<reference evidence="1 2" key="1">
    <citation type="submission" date="2016-10" db="EMBL/GenBank/DDBJ databases">
        <authorList>
            <person name="de Groot N.N."/>
        </authorList>
    </citation>
    <scope>NUCLEOTIDE SEQUENCE [LARGE SCALE GENOMIC DNA]</scope>
    <source>
        <strain evidence="1 2">DSM 7343</strain>
    </source>
</reference>
<evidence type="ECO:0000313" key="1">
    <source>
        <dbReference type="EMBL" id="SEA82532.1"/>
    </source>
</evidence>
<protein>
    <submittedName>
        <fullName evidence="1">Uncharacterized protein</fullName>
    </submittedName>
</protein>
<dbReference type="OrthoDB" id="8569749at2"/>
<evidence type="ECO:0000313" key="2">
    <source>
        <dbReference type="Proteomes" id="UP000199409"/>
    </source>
</evidence>
<sequence length="64" mass="7537">MTEQETLQKLIAKRLTRILYVAETALPQNQYQAFRKIALDEFGNNGLNKDLEQIWKTKKRNGQE</sequence>